<dbReference type="InterPro" id="IPR017871">
    <property type="entry name" value="ABC_transporter-like_CS"/>
</dbReference>
<comment type="similarity">
    <text evidence="1">Belongs to the ABC transporter superfamily.</text>
</comment>
<dbReference type="InterPro" id="IPR003439">
    <property type="entry name" value="ABC_transporter-like_ATP-bd"/>
</dbReference>
<gene>
    <name evidence="8" type="ORF">DW352_20510</name>
</gene>
<dbReference type="RefSeq" id="WP_115693078.1">
    <property type="nucleotide sequence ID" value="NZ_CP031417.1"/>
</dbReference>
<evidence type="ECO:0000256" key="5">
    <source>
        <dbReference type="ARBA" id="ARBA00022741"/>
    </source>
</evidence>
<accession>A0A346A0K2</accession>
<evidence type="ECO:0000313" key="8">
    <source>
        <dbReference type="EMBL" id="AXK82699.1"/>
    </source>
</evidence>
<dbReference type="PROSITE" id="PS00211">
    <property type="entry name" value="ABC_TRANSPORTER_1"/>
    <property type="match status" value="1"/>
</dbReference>
<proteinExistence type="inferred from homology"/>
<evidence type="ECO:0000256" key="3">
    <source>
        <dbReference type="ARBA" id="ARBA00022597"/>
    </source>
</evidence>
<evidence type="ECO:0000256" key="1">
    <source>
        <dbReference type="ARBA" id="ARBA00005417"/>
    </source>
</evidence>
<dbReference type="CDD" id="cd03216">
    <property type="entry name" value="ABC_Carb_Monos_I"/>
    <property type="match status" value="1"/>
</dbReference>
<dbReference type="OrthoDB" id="9805029at2"/>
<dbReference type="KEGG" id="ptaw:DW352_20510"/>
<keyword evidence="2" id="KW-0813">Transport</keyword>
<keyword evidence="9" id="KW-1185">Reference proteome</keyword>
<dbReference type="Gene3D" id="3.40.50.300">
    <property type="entry name" value="P-loop containing nucleotide triphosphate hydrolases"/>
    <property type="match status" value="2"/>
</dbReference>
<evidence type="ECO:0000256" key="6">
    <source>
        <dbReference type="ARBA" id="ARBA00022840"/>
    </source>
</evidence>
<dbReference type="SUPFAM" id="SSF52540">
    <property type="entry name" value="P-loop containing nucleoside triphosphate hydrolases"/>
    <property type="match status" value="2"/>
</dbReference>
<dbReference type="Proteomes" id="UP000254889">
    <property type="component" value="Chromosome"/>
</dbReference>
<feature type="domain" description="ABC transporter" evidence="7">
    <location>
        <begin position="256"/>
        <end position="500"/>
    </location>
</feature>
<dbReference type="SMART" id="SM00382">
    <property type="entry name" value="AAA"/>
    <property type="match status" value="1"/>
</dbReference>
<dbReference type="InterPro" id="IPR050107">
    <property type="entry name" value="ABC_carbohydrate_import_ATPase"/>
</dbReference>
<dbReference type="InterPro" id="IPR003593">
    <property type="entry name" value="AAA+_ATPase"/>
</dbReference>
<reference evidence="8 9" key="1">
    <citation type="submission" date="2018-07" db="EMBL/GenBank/DDBJ databases">
        <authorList>
            <person name="Quirk P.G."/>
            <person name="Krulwich T.A."/>
        </authorList>
    </citation>
    <scope>NUCLEOTIDE SEQUENCE [LARGE SCALE GENOMIC DNA]</scope>
    <source>
        <strain evidence="8 9">CC-BB4</strain>
    </source>
</reference>
<evidence type="ECO:0000313" key="9">
    <source>
        <dbReference type="Proteomes" id="UP000254889"/>
    </source>
</evidence>
<dbReference type="PROSITE" id="PS50893">
    <property type="entry name" value="ABC_TRANSPORTER_2"/>
    <property type="match status" value="2"/>
</dbReference>
<dbReference type="GO" id="GO:0016887">
    <property type="term" value="F:ATP hydrolysis activity"/>
    <property type="evidence" value="ECO:0007669"/>
    <property type="project" value="InterPro"/>
</dbReference>
<name>A0A346A0K2_9HYPH</name>
<keyword evidence="5" id="KW-0547">Nucleotide-binding</keyword>
<feature type="domain" description="ABC transporter" evidence="7">
    <location>
        <begin position="5"/>
        <end position="239"/>
    </location>
</feature>
<evidence type="ECO:0000256" key="4">
    <source>
        <dbReference type="ARBA" id="ARBA00022737"/>
    </source>
</evidence>
<keyword evidence="4" id="KW-0677">Repeat</keyword>
<dbReference type="PANTHER" id="PTHR43790">
    <property type="entry name" value="CARBOHYDRATE TRANSPORT ATP-BINDING PROTEIN MG119-RELATED"/>
    <property type="match status" value="1"/>
</dbReference>
<dbReference type="InterPro" id="IPR027417">
    <property type="entry name" value="P-loop_NTPase"/>
</dbReference>
<dbReference type="EMBL" id="CP031417">
    <property type="protein sequence ID" value="AXK82699.1"/>
    <property type="molecule type" value="Genomic_DNA"/>
</dbReference>
<sequence length="501" mass="52904">MTEALALEGIRKSFDGVVVLDEATFGAKAGEVHALLGENGAGKSSLMNVAAGLYAPEGGRILIDGAAVSLNGPADARARGIGMVHQHFKLVMPFTVAENILLANQRPRYRAGIKDIRAAIEEQSRALGFAIDPDRRVSTLTVAEQQQVEIVKVLVGGARILVLDEPTAVLTDAEADQLLKTVQTLARAGAAVVLVTHKLHEVKRYADKVTIMRRGKAVATLDPSQTTAAELTQLTVGDTQPFSPHVRKADGAPTRLNVGRLRCLRADGRTALEDATFFVRAGEIYGIAGVSGNGQAELAEALIGARQPAEGELFIDGLGNVAQAPMSGARMAAVAAIPADRYSFALAGTLSIADNFAVANIGSGRYGSLAMVDRGAIRRDATQAVADYDVQGVRSIDQRAALLSGGNAQKLVIAREFSREPAVVVAHSPSRGLDARACNAVHQRLLAARDRGAAVVLISEDLDEVMNLSDRIGVMTRGRIVAEFDRPADRQAIGRAMVDHA</sequence>
<evidence type="ECO:0000259" key="7">
    <source>
        <dbReference type="PROSITE" id="PS50893"/>
    </source>
</evidence>
<protein>
    <submittedName>
        <fullName evidence="8">ABC transporter ATP-binding protein</fullName>
    </submittedName>
</protein>
<evidence type="ECO:0000256" key="2">
    <source>
        <dbReference type="ARBA" id="ARBA00022448"/>
    </source>
</evidence>
<keyword evidence="6 8" id="KW-0067">ATP-binding</keyword>
<dbReference type="Pfam" id="PF00005">
    <property type="entry name" value="ABC_tran"/>
    <property type="match status" value="2"/>
</dbReference>
<dbReference type="AlphaFoldDB" id="A0A346A0K2"/>
<keyword evidence="3" id="KW-0762">Sugar transport</keyword>
<dbReference type="CDD" id="cd03215">
    <property type="entry name" value="ABC_Carb_Monos_II"/>
    <property type="match status" value="1"/>
</dbReference>
<dbReference type="PANTHER" id="PTHR43790:SF9">
    <property type="entry name" value="GALACTOFURANOSE TRANSPORTER ATP-BINDING PROTEIN YTFR"/>
    <property type="match status" value="1"/>
</dbReference>
<dbReference type="GO" id="GO:0005524">
    <property type="term" value="F:ATP binding"/>
    <property type="evidence" value="ECO:0007669"/>
    <property type="project" value="UniProtKB-KW"/>
</dbReference>
<organism evidence="8 9">
    <name type="scientific">Pseudolabrys taiwanensis</name>
    <dbReference type="NCBI Taxonomy" id="331696"/>
    <lineage>
        <taxon>Bacteria</taxon>
        <taxon>Pseudomonadati</taxon>
        <taxon>Pseudomonadota</taxon>
        <taxon>Alphaproteobacteria</taxon>
        <taxon>Hyphomicrobiales</taxon>
        <taxon>Xanthobacteraceae</taxon>
        <taxon>Pseudolabrys</taxon>
    </lineage>
</organism>